<protein>
    <submittedName>
        <fullName evidence="3">Glycosyltransferase family 2 protein</fullName>
    </submittedName>
</protein>
<sequence length="199" mass="23027">DSGSTDRTLTIAEKAGVRVEQSPWLGFGKMKQKAVSLARHDWVFVLDSDEVLTPPLIDEIRGTLQAPGFPGYFVPRLNYFFGKPIRHGGLYPDATLRLFDRRRGHFTEDAVHEKVLLEGEAGRLHHPMKHYAYDSVEEFVEKQNRYSTLGAKPNRLKALLNPSWTFLKMYVIKLGFLDGWEGYLIARLYSQYTFWKYIK</sequence>
<evidence type="ECO:0000313" key="3">
    <source>
        <dbReference type="EMBL" id="HFC03761.1"/>
    </source>
</evidence>
<accession>A0A7V2WLX6</accession>
<name>A0A7V2WLX6_9BACT</name>
<dbReference type="SUPFAM" id="SSF53448">
    <property type="entry name" value="Nucleotide-diphospho-sugar transferases"/>
    <property type="match status" value="1"/>
</dbReference>
<gene>
    <name evidence="3" type="ORF">ENJ74_02700</name>
</gene>
<dbReference type="InterPro" id="IPR001173">
    <property type="entry name" value="Glyco_trans_2-like"/>
</dbReference>
<evidence type="ECO:0000256" key="1">
    <source>
        <dbReference type="ARBA" id="ARBA00038494"/>
    </source>
</evidence>
<proteinExistence type="inferred from homology"/>
<dbReference type="Proteomes" id="UP000885722">
    <property type="component" value="Unassembled WGS sequence"/>
</dbReference>
<feature type="domain" description="Glycosyltransferase 2-like" evidence="2">
    <location>
        <begin position="1"/>
        <end position="82"/>
    </location>
</feature>
<dbReference type="Gene3D" id="3.90.550.10">
    <property type="entry name" value="Spore Coat Polysaccharide Biosynthesis Protein SpsA, Chain A"/>
    <property type="match status" value="1"/>
</dbReference>
<dbReference type="PANTHER" id="PTHR43630:SF2">
    <property type="entry name" value="GLYCOSYLTRANSFERASE"/>
    <property type="match status" value="1"/>
</dbReference>
<feature type="non-terminal residue" evidence="3">
    <location>
        <position position="1"/>
    </location>
</feature>
<dbReference type="InterPro" id="IPR029044">
    <property type="entry name" value="Nucleotide-diphossugar_trans"/>
</dbReference>
<dbReference type="AlphaFoldDB" id="A0A7V2WLX6"/>
<dbReference type="Pfam" id="PF00535">
    <property type="entry name" value="Glycos_transf_2"/>
    <property type="match status" value="1"/>
</dbReference>
<comment type="caution">
    <text evidence="3">The sequence shown here is derived from an EMBL/GenBank/DDBJ whole genome shotgun (WGS) entry which is preliminary data.</text>
</comment>
<reference evidence="3" key="1">
    <citation type="journal article" date="2020" name="mSystems">
        <title>Genome- and Community-Level Interaction Insights into Carbon Utilization and Element Cycling Functions of Hydrothermarchaeota in Hydrothermal Sediment.</title>
        <authorList>
            <person name="Zhou Z."/>
            <person name="Liu Y."/>
            <person name="Xu W."/>
            <person name="Pan J."/>
            <person name="Luo Z.H."/>
            <person name="Li M."/>
        </authorList>
    </citation>
    <scope>NUCLEOTIDE SEQUENCE [LARGE SCALE GENOMIC DNA]</scope>
    <source>
        <strain evidence="3">HyVt-513</strain>
    </source>
</reference>
<comment type="similarity">
    <text evidence="1">Belongs to the glycosyltransferase 2 family. WaaE/KdtX subfamily.</text>
</comment>
<dbReference type="EMBL" id="DRNO01000183">
    <property type="protein sequence ID" value="HFC03761.1"/>
    <property type="molecule type" value="Genomic_DNA"/>
</dbReference>
<evidence type="ECO:0000259" key="2">
    <source>
        <dbReference type="Pfam" id="PF00535"/>
    </source>
</evidence>
<dbReference type="CDD" id="cd02511">
    <property type="entry name" value="Beta4Glucosyltransferase"/>
    <property type="match status" value="1"/>
</dbReference>
<organism evidence="3">
    <name type="scientific">Nitratifractor salsuginis</name>
    <dbReference type="NCBI Taxonomy" id="269261"/>
    <lineage>
        <taxon>Bacteria</taxon>
        <taxon>Pseudomonadati</taxon>
        <taxon>Campylobacterota</taxon>
        <taxon>Epsilonproteobacteria</taxon>
        <taxon>Campylobacterales</taxon>
        <taxon>Sulfurovaceae</taxon>
        <taxon>Nitratifractor</taxon>
    </lineage>
</organism>
<dbReference type="PANTHER" id="PTHR43630">
    <property type="entry name" value="POLY-BETA-1,6-N-ACETYL-D-GLUCOSAMINE SYNTHASE"/>
    <property type="match status" value="1"/>
</dbReference>